<dbReference type="PANTHER" id="PTHR23531">
    <property type="entry name" value="QUINOLENE RESISTANCE PROTEIN NORA"/>
    <property type="match status" value="1"/>
</dbReference>
<dbReference type="PANTHER" id="PTHR23531:SF2">
    <property type="entry name" value="PERMEASE"/>
    <property type="match status" value="1"/>
</dbReference>
<dbReference type="EMBL" id="SCHB01000003">
    <property type="protein sequence ID" value="TBW72554.1"/>
    <property type="molecule type" value="Genomic_DNA"/>
</dbReference>
<feature type="transmembrane region" description="Helical" evidence="6">
    <location>
        <begin position="42"/>
        <end position="62"/>
    </location>
</feature>
<feature type="transmembrane region" description="Helical" evidence="6">
    <location>
        <begin position="12"/>
        <end position="30"/>
    </location>
</feature>
<dbReference type="Gene3D" id="1.20.1250.20">
    <property type="entry name" value="MFS general substrate transporter like domains"/>
    <property type="match status" value="1"/>
</dbReference>
<dbReference type="GO" id="GO:0005886">
    <property type="term" value="C:plasma membrane"/>
    <property type="evidence" value="ECO:0007669"/>
    <property type="project" value="UniProtKB-SubCell"/>
</dbReference>
<feature type="transmembrane region" description="Helical" evidence="6">
    <location>
        <begin position="217"/>
        <end position="237"/>
    </location>
</feature>
<evidence type="ECO:0000256" key="3">
    <source>
        <dbReference type="ARBA" id="ARBA00022692"/>
    </source>
</evidence>
<feature type="transmembrane region" description="Helical" evidence="6">
    <location>
        <begin position="74"/>
        <end position="92"/>
    </location>
</feature>
<evidence type="ECO:0000256" key="2">
    <source>
        <dbReference type="ARBA" id="ARBA00022448"/>
    </source>
</evidence>
<evidence type="ECO:0000256" key="6">
    <source>
        <dbReference type="SAM" id="Phobius"/>
    </source>
</evidence>
<accession>A0A4Q9WBH1</accession>
<feature type="transmembrane region" description="Helical" evidence="6">
    <location>
        <begin position="338"/>
        <end position="356"/>
    </location>
</feature>
<keyword evidence="4 6" id="KW-1133">Transmembrane helix</keyword>
<gene>
    <name evidence="8" type="ORF">EQ812_06150</name>
</gene>
<reference evidence="8 9" key="1">
    <citation type="journal article" date="2019" name="Sci. Transl. Med.">
        <title>Quorum sensing between bacterial species on the skin protects against epidermal injury in atopic dermatitis.</title>
        <authorList>
            <person name="Williams M.R."/>
        </authorList>
    </citation>
    <scope>NUCLEOTIDE SEQUENCE [LARGE SCALE GENOMIC DNA]</scope>
    <source>
        <strain evidence="8 9">E7</strain>
    </source>
</reference>
<dbReference type="RefSeq" id="WP_002491945.1">
    <property type="nucleotide sequence ID" value="NZ_AP021848.1"/>
</dbReference>
<dbReference type="AlphaFoldDB" id="A0A4Q9WBH1"/>
<organism evidence="8 9">
    <name type="scientific">Staphylococcus lugdunensis</name>
    <dbReference type="NCBI Taxonomy" id="28035"/>
    <lineage>
        <taxon>Bacteria</taxon>
        <taxon>Bacillati</taxon>
        <taxon>Bacillota</taxon>
        <taxon>Bacilli</taxon>
        <taxon>Bacillales</taxon>
        <taxon>Staphylococcaceae</taxon>
        <taxon>Staphylococcus</taxon>
    </lineage>
</organism>
<evidence type="ECO:0000313" key="9">
    <source>
        <dbReference type="Proteomes" id="UP000293637"/>
    </source>
</evidence>
<keyword evidence="3 6" id="KW-0812">Transmembrane</keyword>
<dbReference type="NCBIfam" id="NF047574">
    <property type="entry name" value="opine_export_Sa"/>
    <property type="match status" value="1"/>
</dbReference>
<evidence type="ECO:0000256" key="4">
    <source>
        <dbReference type="ARBA" id="ARBA00022989"/>
    </source>
</evidence>
<dbReference type="GeneID" id="58090880"/>
<keyword evidence="5 6" id="KW-0472">Membrane</keyword>
<dbReference type="GO" id="GO:0022857">
    <property type="term" value="F:transmembrane transporter activity"/>
    <property type="evidence" value="ECO:0007669"/>
    <property type="project" value="InterPro"/>
</dbReference>
<dbReference type="SUPFAM" id="SSF103473">
    <property type="entry name" value="MFS general substrate transporter"/>
    <property type="match status" value="1"/>
</dbReference>
<feature type="transmembrane region" description="Helical" evidence="6">
    <location>
        <begin position="132"/>
        <end position="154"/>
    </location>
</feature>
<keyword evidence="2" id="KW-0813">Transport</keyword>
<feature type="transmembrane region" description="Helical" evidence="6">
    <location>
        <begin position="243"/>
        <end position="264"/>
    </location>
</feature>
<proteinExistence type="predicted"/>
<feature type="transmembrane region" description="Helical" evidence="6">
    <location>
        <begin position="160"/>
        <end position="182"/>
    </location>
</feature>
<name>A0A4Q9WBH1_STALU</name>
<evidence type="ECO:0000256" key="1">
    <source>
        <dbReference type="ARBA" id="ARBA00004651"/>
    </source>
</evidence>
<dbReference type="CDD" id="cd17489">
    <property type="entry name" value="MFS_YfcJ_like"/>
    <property type="match status" value="1"/>
</dbReference>
<dbReference type="InterPro" id="IPR011701">
    <property type="entry name" value="MFS"/>
</dbReference>
<comment type="caution">
    <text evidence="8">The sequence shown here is derived from an EMBL/GenBank/DDBJ whole genome shotgun (WGS) entry which is preliminary data.</text>
</comment>
<dbReference type="InterPro" id="IPR036259">
    <property type="entry name" value="MFS_trans_sf"/>
</dbReference>
<dbReference type="Proteomes" id="UP000293637">
    <property type="component" value="Unassembled WGS sequence"/>
</dbReference>
<dbReference type="PROSITE" id="PS50850">
    <property type="entry name" value="MFS"/>
    <property type="match status" value="1"/>
</dbReference>
<feature type="domain" description="Major facilitator superfamily (MFS) profile" evidence="7">
    <location>
        <begin position="8"/>
        <end position="392"/>
    </location>
</feature>
<feature type="transmembrane region" description="Helical" evidence="6">
    <location>
        <begin position="276"/>
        <end position="296"/>
    </location>
</feature>
<dbReference type="Pfam" id="PF07690">
    <property type="entry name" value="MFS_1"/>
    <property type="match status" value="1"/>
</dbReference>
<evidence type="ECO:0000259" key="7">
    <source>
        <dbReference type="PROSITE" id="PS50850"/>
    </source>
</evidence>
<feature type="transmembrane region" description="Helical" evidence="6">
    <location>
        <begin position="98"/>
        <end position="120"/>
    </location>
</feature>
<evidence type="ECO:0000256" key="5">
    <source>
        <dbReference type="ARBA" id="ARBA00023136"/>
    </source>
</evidence>
<evidence type="ECO:0000313" key="8">
    <source>
        <dbReference type="EMBL" id="TBW72554.1"/>
    </source>
</evidence>
<comment type="subcellular location">
    <subcellularLocation>
        <location evidence="1">Cell membrane</location>
        <topology evidence="1">Multi-pass membrane protein</topology>
    </subcellularLocation>
</comment>
<feature type="transmembrane region" description="Helical" evidence="6">
    <location>
        <begin position="368"/>
        <end position="388"/>
    </location>
</feature>
<dbReference type="InterPro" id="IPR020846">
    <property type="entry name" value="MFS_dom"/>
</dbReference>
<sequence length="396" mass="43405">MKGALSGPFLRLYLLTLLFFSANAILNVFIPLRGHDLGATNTVIGVVMGAYMLTAMLLRPWAGQMIARVGPIKVLRIILIINALALILYGFTGLEGYFIARVMQGICTAFFSMSLQLGIIDALPEKHRAEGVSLYSLFSMIPNLIGPLIAVGIWQIHHMSAFAVIMVMIALSTTIFGYRVTFGEQEPDTSSKIEALPYNAVTVFGQLFKNKALCQSGCIMILTSIVFGAVNTFIPLYAVRDSFVHAGLFLTIQAIAVVLSRFYLRKYIPSDGQWHSVFMLRVLSLLVIAAVVIAFGPQLPQMIVYIGAVCIGITQALVYPTLTSYLSFVLSKVERNMLLGLFIACADLGISLGGVLMGPISDWLGFKFMYLLCASFVVIAMVSSVSNWNQQQCHKR</sequence>
<feature type="transmembrane region" description="Helical" evidence="6">
    <location>
        <begin position="302"/>
        <end position="326"/>
    </location>
</feature>
<protein>
    <submittedName>
        <fullName evidence="8">MFS transporter</fullName>
    </submittedName>
</protein>
<dbReference type="InterPro" id="IPR052714">
    <property type="entry name" value="MFS_Exporter"/>
</dbReference>